<accession>A0ACA9SM52</accession>
<keyword evidence="2" id="KW-1185">Reference proteome</keyword>
<evidence type="ECO:0000313" key="2">
    <source>
        <dbReference type="Proteomes" id="UP000789920"/>
    </source>
</evidence>
<sequence>GIIAVSPALGLAEIELESSASDGQVVPISNPYDVEDIIYAIDGLKLGGKQLEAAYKAGVLTAVTAPLSSKSVFTGVSMAFKTGARSIFDNDSIISENVALHAQIGTPYKDDRIPTVSGQISLIRKTLIKNLAHQNLFGRVARGDIPLIVNVNSKDEIASLIRLKIQIKNYGGNLKLVISG</sequence>
<dbReference type="EMBL" id="CAJVQC010139687">
    <property type="protein sequence ID" value="CAG8843754.1"/>
    <property type="molecule type" value="Genomic_DNA"/>
</dbReference>
<comment type="caution">
    <text evidence="1">The sequence shown here is derived from an EMBL/GenBank/DDBJ whole genome shotgun (WGS) entry which is preliminary data.</text>
</comment>
<feature type="non-terminal residue" evidence="1">
    <location>
        <position position="1"/>
    </location>
</feature>
<feature type="non-terminal residue" evidence="1">
    <location>
        <position position="180"/>
    </location>
</feature>
<protein>
    <submittedName>
        <fullName evidence="1">34842_t:CDS:1</fullName>
    </submittedName>
</protein>
<name>A0ACA9SM52_9GLOM</name>
<gene>
    <name evidence="1" type="ORF">RPERSI_LOCUS32907</name>
</gene>
<proteinExistence type="predicted"/>
<dbReference type="Proteomes" id="UP000789920">
    <property type="component" value="Unassembled WGS sequence"/>
</dbReference>
<evidence type="ECO:0000313" key="1">
    <source>
        <dbReference type="EMBL" id="CAG8843754.1"/>
    </source>
</evidence>
<organism evidence="1 2">
    <name type="scientific">Racocetra persica</name>
    <dbReference type="NCBI Taxonomy" id="160502"/>
    <lineage>
        <taxon>Eukaryota</taxon>
        <taxon>Fungi</taxon>
        <taxon>Fungi incertae sedis</taxon>
        <taxon>Mucoromycota</taxon>
        <taxon>Glomeromycotina</taxon>
        <taxon>Glomeromycetes</taxon>
        <taxon>Diversisporales</taxon>
        <taxon>Gigasporaceae</taxon>
        <taxon>Racocetra</taxon>
    </lineage>
</organism>
<reference evidence="1" key="1">
    <citation type="submission" date="2021-06" db="EMBL/GenBank/DDBJ databases">
        <authorList>
            <person name="Kallberg Y."/>
            <person name="Tangrot J."/>
            <person name="Rosling A."/>
        </authorList>
    </citation>
    <scope>NUCLEOTIDE SEQUENCE</scope>
    <source>
        <strain evidence="1">MA461A</strain>
    </source>
</reference>